<dbReference type="Proteomes" id="UP000077875">
    <property type="component" value="Chromosome"/>
</dbReference>
<evidence type="ECO:0000259" key="3">
    <source>
        <dbReference type="Pfam" id="PF01266"/>
    </source>
</evidence>
<evidence type="ECO:0000313" key="5">
    <source>
        <dbReference type="Proteomes" id="UP000077875"/>
    </source>
</evidence>
<feature type="region of interest" description="Disordered" evidence="2">
    <location>
        <begin position="1"/>
        <end position="25"/>
    </location>
</feature>
<dbReference type="EMBL" id="CP015243">
    <property type="protein sequence ID" value="ANF57350.1"/>
    <property type="molecule type" value="Genomic_DNA"/>
</dbReference>
<dbReference type="RefSeq" id="WP_064122302.1">
    <property type="nucleotide sequence ID" value="NZ_CP015243.1"/>
</dbReference>
<protein>
    <recommendedName>
        <fullName evidence="3">FAD dependent oxidoreductase domain-containing protein</fullName>
    </recommendedName>
</protein>
<dbReference type="AlphaFoldDB" id="A0A172YDK2"/>
<organism evidence="4 5">
    <name type="scientific">Halotalea alkalilenta</name>
    <dbReference type="NCBI Taxonomy" id="376489"/>
    <lineage>
        <taxon>Bacteria</taxon>
        <taxon>Pseudomonadati</taxon>
        <taxon>Pseudomonadota</taxon>
        <taxon>Gammaproteobacteria</taxon>
        <taxon>Oceanospirillales</taxon>
        <taxon>Halomonadaceae</taxon>
        <taxon>Halotalea</taxon>
    </lineage>
</organism>
<dbReference type="InterPro" id="IPR036188">
    <property type="entry name" value="FAD/NAD-bd_sf"/>
</dbReference>
<dbReference type="Gene3D" id="3.50.50.60">
    <property type="entry name" value="FAD/NAD(P)-binding domain"/>
    <property type="match status" value="1"/>
</dbReference>
<evidence type="ECO:0000256" key="1">
    <source>
        <dbReference type="ARBA" id="ARBA00023002"/>
    </source>
</evidence>
<name>A0A172YDK2_9GAMM</name>
<sequence length="99" mass="11252">MSSAVTMTRRERHPPRPRSSRDRLPHAGEHLGLYHAMGYSGHGVQMSVHMGMAMATLIKGGRPDIPWLNAPWPPIPGYFGLSWFLPLFGVWQRFKGRCR</sequence>
<feature type="domain" description="FAD dependent oxidoreductase" evidence="3">
    <location>
        <begin position="16"/>
        <end position="56"/>
    </location>
</feature>
<dbReference type="KEGG" id="haa:A5892_07640"/>
<reference evidence="4 5" key="1">
    <citation type="submission" date="2016-04" db="EMBL/GenBank/DDBJ databases">
        <title>Complete Genome Sequence of Halotalea alkalilenta IHB B 13600.</title>
        <authorList>
            <person name="Swarnkar M.K."/>
            <person name="Sharma A."/>
            <person name="Kaushal K."/>
            <person name="Soni R."/>
            <person name="Rana S."/>
            <person name="Singh A.K."/>
            <person name="Gulati A."/>
        </authorList>
    </citation>
    <scope>NUCLEOTIDE SEQUENCE [LARGE SCALE GENOMIC DNA]</scope>
    <source>
        <strain evidence="4 5">IHB B 13600</strain>
    </source>
</reference>
<dbReference type="SUPFAM" id="SSF51971">
    <property type="entry name" value="Nucleotide-binding domain"/>
    <property type="match status" value="1"/>
</dbReference>
<dbReference type="GO" id="GO:0016491">
    <property type="term" value="F:oxidoreductase activity"/>
    <property type="evidence" value="ECO:0007669"/>
    <property type="project" value="UniProtKB-KW"/>
</dbReference>
<accession>A0A172YDK2</accession>
<evidence type="ECO:0000256" key="2">
    <source>
        <dbReference type="SAM" id="MobiDB-lite"/>
    </source>
</evidence>
<proteinExistence type="predicted"/>
<keyword evidence="5" id="KW-1185">Reference proteome</keyword>
<dbReference type="InterPro" id="IPR006076">
    <property type="entry name" value="FAD-dep_OxRdtase"/>
</dbReference>
<dbReference type="STRING" id="376489.A5892_07640"/>
<evidence type="ECO:0000313" key="4">
    <source>
        <dbReference type="EMBL" id="ANF57350.1"/>
    </source>
</evidence>
<keyword evidence="1" id="KW-0560">Oxidoreductase</keyword>
<gene>
    <name evidence="4" type="ORF">A5892_07640</name>
</gene>
<dbReference type="Pfam" id="PF01266">
    <property type="entry name" value="DAO"/>
    <property type="match status" value="1"/>
</dbReference>